<dbReference type="SUPFAM" id="SSF52172">
    <property type="entry name" value="CheY-like"/>
    <property type="match status" value="1"/>
</dbReference>
<gene>
    <name evidence="4" type="ORF">GS597_06660</name>
</gene>
<comment type="caution">
    <text evidence="4">The sequence shown here is derived from an EMBL/GenBank/DDBJ whole genome shotgun (WGS) entry which is preliminary data.</text>
</comment>
<keyword evidence="1 2" id="KW-0597">Phosphoprotein</keyword>
<dbReference type="PANTHER" id="PTHR44591">
    <property type="entry name" value="STRESS RESPONSE REGULATOR PROTEIN 1"/>
    <property type="match status" value="1"/>
</dbReference>
<keyword evidence="5" id="KW-1185">Reference proteome</keyword>
<dbReference type="AlphaFoldDB" id="A0A8K2A7H5"/>
<dbReference type="RefSeq" id="WP_161824686.1">
    <property type="nucleotide sequence ID" value="NZ_WVIC01000010.1"/>
</dbReference>
<dbReference type="EMBL" id="WVIC01000010">
    <property type="protein sequence ID" value="NCJ06204.1"/>
    <property type="molecule type" value="Genomic_DNA"/>
</dbReference>
<dbReference type="Proteomes" id="UP000607397">
    <property type="component" value="Unassembled WGS sequence"/>
</dbReference>
<dbReference type="InterPro" id="IPR050595">
    <property type="entry name" value="Bact_response_regulator"/>
</dbReference>
<dbReference type="PANTHER" id="PTHR44591:SF3">
    <property type="entry name" value="RESPONSE REGULATORY DOMAIN-CONTAINING PROTEIN"/>
    <property type="match status" value="1"/>
</dbReference>
<proteinExistence type="predicted"/>
<organism evidence="4 5">
    <name type="scientific">Petrachloros mirabilis ULC683</name>
    <dbReference type="NCBI Taxonomy" id="2781853"/>
    <lineage>
        <taxon>Bacteria</taxon>
        <taxon>Bacillati</taxon>
        <taxon>Cyanobacteriota</taxon>
        <taxon>Cyanophyceae</taxon>
        <taxon>Synechococcales</taxon>
        <taxon>Petrachlorosaceae</taxon>
        <taxon>Petrachloros</taxon>
        <taxon>Petrachloros mirabilis</taxon>
    </lineage>
</organism>
<feature type="domain" description="Response regulatory" evidence="3">
    <location>
        <begin position="263"/>
        <end position="378"/>
    </location>
</feature>
<evidence type="ECO:0000313" key="4">
    <source>
        <dbReference type="EMBL" id="NCJ06204.1"/>
    </source>
</evidence>
<dbReference type="Pfam" id="PF00072">
    <property type="entry name" value="Response_reg"/>
    <property type="match status" value="1"/>
</dbReference>
<dbReference type="InterPro" id="IPR011006">
    <property type="entry name" value="CheY-like_superfamily"/>
</dbReference>
<protein>
    <submittedName>
        <fullName evidence="4">Response regulator</fullName>
    </submittedName>
</protein>
<evidence type="ECO:0000313" key="5">
    <source>
        <dbReference type="Proteomes" id="UP000607397"/>
    </source>
</evidence>
<dbReference type="InterPro" id="IPR001789">
    <property type="entry name" value="Sig_transdc_resp-reg_receiver"/>
</dbReference>
<evidence type="ECO:0000256" key="2">
    <source>
        <dbReference type="PROSITE-ProRule" id="PRU00169"/>
    </source>
</evidence>
<dbReference type="Gene3D" id="3.40.50.2300">
    <property type="match status" value="1"/>
</dbReference>
<name>A0A8K2A7H5_9CYAN</name>
<reference evidence="4" key="1">
    <citation type="submission" date="2019-12" db="EMBL/GenBank/DDBJ databases">
        <title>High-Quality draft genome sequences of three cyanobacteria isolated from the limestone walls of the Old Cathedral of Coimbra.</title>
        <authorList>
            <person name="Tiago I."/>
            <person name="Soares F."/>
            <person name="Portugal A."/>
        </authorList>
    </citation>
    <scope>NUCLEOTIDE SEQUENCE [LARGE SCALE GENOMIC DNA]</scope>
    <source>
        <strain evidence="4">C</strain>
    </source>
</reference>
<feature type="modified residue" description="4-aspartylphosphate" evidence="2">
    <location>
        <position position="312"/>
    </location>
</feature>
<dbReference type="GO" id="GO:0000160">
    <property type="term" value="P:phosphorelay signal transduction system"/>
    <property type="evidence" value="ECO:0007669"/>
    <property type="project" value="InterPro"/>
</dbReference>
<evidence type="ECO:0000259" key="3">
    <source>
        <dbReference type="PROSITE" id="PS50110"/>
    </source>
</evidence>
<dbReference type="SMART" id="SM00448">
    <property type="entry name" value="REC"/>
    <property type="match status" value="1"/>
</dbReference>
<evidence type="ECO:0000256" key="1">
    <source>
        <dbReference type="ARBA" id="ARBA00022553"/>
    </source>
</evidence>
<dbReference type="PROSITE" id="PS50110">
    <property type="entry name" value="RESPONSE_REGULATORY"/>
    <property type="match status" value="1"/>
</dbReference>
<accession>A0A8K2A7H5</accession>
<sequence>MIQNFVQAHQFAFRGQELVPQLIACSENVQNGYWQLRFTRLRRAKQQHCAHLGLVRGQLCYAGTQQWNSENLLKIVQRYIPQTRHESIKPYFARQQQSIKSQAVAPATLIAQMQAMGIVTLSQVQEALRLKVLNNFDIYLLLGEGEAVFIDDPNLPAQLPIAGYKVSELLYEAQQRQMLWQQLKPYVPSMGMVPMLNLEAIQRSQLPEAQRQWIQTVSKNGSSLHQIATALAKDSLEIAKFFAKLVNAGLVSLEQPTQATPSTVMIIDDSALVLSQFQSLVTALGYPVVVCQQAEQALAMMAQIKPAVAFVDINMPGITGFELVKQVRQQPMLSGTPLVILTGEQKLSNKWRAQWSGCEFLTKPMAMSEIDRFQTNLQELIQTLITAPDSPREAQKLSA</sequence>